<evidence type="ECO:0000313" key="6">
    <source>
        <dbReference type="Proteomes" id="UP001595648"/>
    </source>
</evidence>
<keyword evidence="3" id="KW-0804">Transcription</keyword>
<feature type="domain" description="HTH araC/xylS-type" evidence="4">
    <location>
        <begin position="117"/>
        <end position="215"/>
    </location>
</feature>
<evidence type="ECO:0000256" key="1">
    <source>
        <dbReference type="ARBA" id="ARBA00023015"/>
    </source>
</evidence>
<proteinExistence type="predicted"/>
<evidence type="ECO:0000256" key="2">
    <source>
        <dbReference type="ARBA" id="ARBA00023125"/>
    </source>
</evidence>
<comment type="caution">
    <text evidence="5">The sequence shown here is derived from an EMBL/GenBank/DDBJ whole genome shotgun (WGS) entry which is preliminary data.</text>
</comment>
<reference evidence="6" key="1">
    <citation type="journal article" date="2019" name="Int. J. Syst. Evol. Microbiol.">
        <title>The Global Catalogue of Microorganisms (GCM) 10K type strain sequencing project: providing services to taxonomists for standard genome sequencing and annotation.</title>
        <authorList>
            <consortium name="The Broad Institute Genomics Platform"/>
            <consortium name="The Broad Institute Genome Sequencing Center for Infectious Disease"/>
            <person name="Wu L."/>
            <person name="Ma J."/>
        </authorList>
    </citation>
    <scope>NUCLEOTIDE SEQUENCE [LARGE SCALE GENOMIC DNA]</scope>
    <source>
        <strain evidence="6">ICMP 19515</strain>
    </source>
</reference>
<dbReference type="InterPro" id="IPR009057">
    <property type="entry name" value="Homeodomain-like_sf"/>
</dbReference>
<dbReference type="InterPro" id="IPR018060">
    <property type="entry name" value="HTH_AraC"/>
</dbReference>
<dbReference type="SMART" id="SM00342">
    <property type="entry name" value="HTH_ARAC"/>
    <property type="match status" value="1"/>
</dbReference>
<protein>
    <submittedName>
        <fullName evidence="5">Helix-turn-helix domain-containing protein</fullName>
    </submittedName>
</protein>
<name>A0ABV7MVM1_9HYPH</name>
<gene>
    <name evidence="5" type="ORF">ACFOJ9_25880</name>
</gene>
<dbReference type="Gene3D" id="1.10.10.60">
    <property type="entry name" value="Homeodomain-like"/>
    <property type="match status" value="2"/>
</dbReference>
<dbReference type="EMBL" id="JBHRVD010000001">
    <property type="protein sequence ID" value="MFC3325169.1"/>
    <property type="molecule type" value="Genomic_DNA"/>
</dbReference>
<sequence length="222" mass="24786">MFLSAVAARVPASRLSFSQRSNFLKYHPPKPWSCSVSSSDWNCPTNLTGDNGQVSSITNCFSGEPQGCPTVGHHAGKYQEAEKMRRDDESPGRISETNAARQPLLNVKGGLSVRSIRKVQEFLNENFSRKLALAEMAAVCELSPYHFLRAFSRTFGMPPHQYVLDLRLDFAERLLADSRMTIADIAHSCGFSSQSHFTTVMKKYRQVTPLQARVSKLSAKVR</sequence>
<dbReference type="Proteomes" id="UP001595648">
    <property type="component" value="Unassembled WGS sequence"/>
</dbReference>
<dbReference type="InterPro" id="IPR050204">
    <property type="entry name" value="AraC_XylS_family_regulators"/>
</dbReference>
<dbReference type="PANTHER" id="PTHR46796:SF6">
    <property type="entry name" value="ARAC SUBFAMILY"/>
    <property type="match status" value="1"/>
</dbReference>
<dbReference type="RefSeq" id="WP_378982591.1">
    <property type="nucleotide sequence ID" value="NZ_JBHRVD010000001.1"/>
</dbReference>
<organism evidence="5 6">
    <name type="scientific">Mesorhizobium cantuariense</name>
    <dbReference type="NCBI Taxonomy" id="1300275"/>
    <lineage>
        <taxon>Bacteria</taxon>
        <taxon>Pseudomonadati</taxon>
        <taxon>Pseudomonadota</taxon>
        <taxon>Alphaproteobacteria</taxon>
        <taxon>Hyphomicrobiales</taxon>
        <taxon>Phyllobacteriaceae</taxon>
        <taxon>Mesorhizobium</taxon>
    </lineage>
</organism>
<keyword evidence="1" id="KW-0805">Transcription regulation</keyword>
<evidence type="ECO:0000259" key="4">
    <source>
        <dbReference type="PROSITE" id="PS01124"/>
    </source>
</evidence>
<evidence type="ECO:0000256" key="3">
    <source>
        <dbReference type="ARBA" id="ARBA00023163"/>
    </source>
</evidence>
<dbReference type="PANTHER" id="PTHR46796">
    <property type="entry name" value="HTH-TYPE TRANSCRIPTIONAL ACTIVATOR RHAS-RELATED"/>
    <property type="match status" value="1"/>
</dbReference>
<keyword evidence="6" id="KW-1185">Reference proteome</keyword>
<evidence type="ECO:0000313" key="5">
    <source>
        <dbReference type="EMBL" id="MFC3325169.1"/>
    </source>
</evidence>
<accession>A0ABV7MVM1</accession>
<dbReference type="PROSITE" id="PS01124">
    <property type="entry name" value="HTH_ARAC_FAMILY_2"/>
    <property type="match status" value="1"/>
</dbReference>
<dbReference type="SUPFAM" id="SSF46689">
    <property type="entry name" value="Homeodomain-like"/>
    <property type="match status" value="2"/>
</dbReference>
<keyword evidence="2" id="KW-0238">DNA-binding</keyword>
<dbReference type="Pfam" id="PF12833">
    <property type="entry name" value="HTH_18"/>
    <property type="match status" value="1"/>
</dbReference>